<dbReference type="SUPFAM" id="SSF52540">
    <property type="entry name" value="P-loop containing nucleoside triphosphate hydrolases"/>
    <property type="match status" value="1"/>
</dbReference>
<feature type="compositionally biased region" description="Low complexity" evidence="1">
    <location>
        <begin position="18"/>
        <end position="27"/>
    </location>
</feature>
<evidence type="ECO:0000256" key="1">
    <source>
        <dbReference type="SAM" id="MobiDB-lite"/>
    </source>
</evidence>
<gene>
    <name evidence="2" type="ORF">ACFQ2S_23335</name>
</gene>
<evidence type="ECO:0000313" key="2">
    <source>
        <dbReference type="EMBL" id="MFD0982575.1"/>
    </source>
</evidence>
<comment type="caution">
    <text evidence="2">The sequence shown here is derived from an EMBL/GenBank/DDBJ whole genome shotgun (WGS) entry which is preliminary data.</text>
</comment>
<dbReference type="RefSeq" id="WP_386078733.1">
    <property type="nucleotide sequence ID" value="NZ_JBHTJT010000060.1"/>
</dbReference>
<sequence length="307" mass="34074">MHLSLVAPVGKGEREVSVSDSNRNTSSTSRPAWLLLFGMPKCGTTSLGAILDCSPVLAVHSQKEPNDFIERCPGGLPKISGYAATDATQYFVDFSTQYGMPRHRDRVLENLCSLGLLPTAKFIVSLREPHALAKSYFGHLTSRSGLKSKTDGDEIRDRIIGATDFVPVLDTLLAQVESENVFVVKFEDLLGLEAQTRTSLALSNWLDIPAIEFVSVKKSNVASDARRYPVVIEKLAKVVRKADIVRRLPPNFRRRVSRSLSYRVSNDDTHFELDRWTDGRILARSAAFYELLSTGPYDPANKLGTIF</sequence>
<keyword evidence="3" id="KW-1185">Reference proteome</keyword>
<dbReference type="Proteomes" id="UP001597108">
    <property type="component" value="Unassembled WGS sequence"/>
</dbReference>
<dbReference type="EMBL" id="JBHTJT010000060">
    <property type="protein sequence ID" value="MFD0982575.1"/>
    <property type="molecule type" value="Genomic_DNA"/>
</dbReference>
<accession>A0ABW3IWT9</accession>
<dbReference type="InterPro" id="IPR027417">
    <property type="entry name" value="P-loop_NTPase"/>
</dbReference>
<organism evidence="2 3">
    <name type="scientific">Tropicimonas aquimaris</name>
    <dbReference type="NCBI Taxonomy" id="914152"/>
    <lineage>
        <taxon>Bacteria</taxon>
        <taxon>Pseudomonadati</taxon>
        <taxon>Pseudomonadota</taxon>
        <taxon>Alphaproteobacteria</taxon>
        <taxon>Rhodobacterales</taxon>
        <taxon>Roseobacteraceae</taxon>
        <taxon>Tropicimonas</taxon>
    </lineage>
</organism>
<evidence type="ECO:0000313" key="3">
    <source>
        <dbReference type="Proteomes" id="UP001597108"/>
    </source>
</evidence>
<protein>
    <submittedName>
        <fullName evidence="2">Sulfotransferase domain-containing protein</fullName>
    </submittedName>
</protein>
<proteinExistence type="predicted"/>
<dbReference type="Gene3D" id="3.40.50.300">
    <property type="entry name" value="P-loop containing nucleotide triphosphate hydrolases"/>
    <property type="match status" value="1"/>
</dbReference>
<feature type="region of interest" description="Disordered" evidence="1">
    <location>
        <begin position="1"/>
        <end position="27"/>
    </location>
</feature>
<name>A0ABW3IWT9_9RHOB</name>
<reference evidence="3" key="1">
    <citation type="journal article" date="2019" name="Int. J. Syst. Evol. Microbiol.">
        <title>The Global Catalogue of Microorganisms (GCM) 10K type strain sequencing project: providing services to taxonomists for standard genome sequencing and annotation.</title>
        <authorList>
            <consortium name="The Broad Institute Genomics Platform"/>
            <consortium name="The Broad Institute Genome Sequencing Center for Infectious Disease"/>
            <person name="Wu L."/>
            <person name="Ma J."/>
        </authorList>
    </citation>
    <scope>NUCLEOTIDE SEQUENCE [LARGE SCALE GENOMIC DNA]</scope>
    <source>
        <strain evidence="3">CCUG 60524</strain>
    </source>
</reference>